<protein>
    <submittedName>
        <fullName evidence="1">Uncharacterized protein</fullName>
    </submittedName>
</protein>
<dbReference type="AlphaFoldDB" id="A0A3N0I746"/>
<sequence length="121" mass="13432">MDNINDLIGDAAKQLMAQADGIQNQKLKASAQRVALTVSAKTRDETIAKARNAAFARIPIWAFFLPVTRRQQIVLGRIYSFQCTTNKDGSPAEYRMSLSTGASELGMTNRAEMQKDLQRLI</sequence>
<dbReference type="Proteomes" id="UP000271472">
    <property type="component" value="Unassembled WGS sequence"/>
</dbReference>
<dbReference type="RefSeq" id="WP_123220208.1">
    <property type="nucleotide sequence ID" value="NZ_QIBZ01000026.1"/>
</dbReference>
<comment type="caution">
    <text evidence="1">The sequence shown here is derived from an EMBL/GenBank/DDBJ whole genome shotgun (WGS) entry which is preliminary data.</text>
</comment>
<organism evidence="1 2">
    <name type="scientific">Slackia isoflavoniconvertens</name>
    <dbReference type="NCBI Taxonomy" id="572010"/>
    <lineage>
        <taxon>Bacteria</taxon>
        <taxon>Bacillati</taxon>
        <taxon>Actinomycetota</taxon>
        <taxon>Coriobacteriia</taxon>
        <taxon>Eggerthellales</taxon>
        <taxon>Eggerthellaceae</taxon>
        <taxon>Slackia</taxon>
    </lineage>
</organism>
<evidence type="ECO:0000313" key="1">
    <source>
        <dbReference type="EMBL" id="RNM32728.1"/>
    </source>
</evidence>
<reference evidence="2" key="1">
    <citation type="submission" date="2018-05" db="EMBL/GenBank/DDBJ databases">
        <title>Genome Sequencing of selected type strains of the family Eggerthellaceae.</title>
        <authorList>
            <person name="Danylec N."/>
            <person name="Stoll D.A."/>
            <person name="Doetsch A."/>
            <person name="Huch M."/>
        </authorList>
    </citation>
    <scope>NUCLEOTIDE SEQUENCE [LARGE SCALE GENOMIC DNA]</scope>
    <source>
        <strain evidence="2">DSM 22006</strain>
    </source>
</reference>
<dbReference type="EMBL" id="QIBZ01000026">
    <property type="protein sequence ID" value="RNM32728.1"/>
    <property type="molecule type" value="Genomic_DNA"/>
</dbReference>
<evidence type="ECO:0000313" key="2">
    <source>
        <dbReference type="Proteomes" id="UP000271472"/>
    </source>
</evidence>
<name>A0A3N0I746_9ACTN</name>
<keyword evidence="2" id="KW-1185">Reference proteome</keyword>
<gene>
    <name evidence="1" type="ORF">DMP05_09435</name>
</gene>
<accession>A0A3N0I746</accession>
<proteinExistence type="predicted"/>